<reference evidence="2 3" key="1">
    <citation type="journal article" date="2010" name="J. Bacteriol.">
        <title>Genome sequences of Oceanicola granulosus HTCC2516(T) and Oceanicola batsensis HTCC2597(TDelta).</title>
        <authorList>
            <person name="Thrash J.C."/>
            <person name="Cho J.C."/>
            <person name="Vergin K.L."/>
            <person name="Giovannoni S.J."/>
        </authorList>
    </citation>
    <scope>NUCLEOTIDE SEQUENCE [LARGE SCALE GENOMIC DNA]</scope>
    <source>
        <strain evidence="3">ATCC BAA-861 / DSM 15982 / KCTC 12143 / HTCC2516</strain>
    </source>
</reference>
<comment type="caution">
    <text evidence="2">The sequence shown here is derived from an EMBL/GenBank/DDBJ whole genome shotgun (WGS) entry which is preliminary data.</text>
</comment>
<proteinExistence type="predicted"/>
<feature type="domain" description="Peptidoglycan binding-like" evidence="1">
    <location>
        <begin position="157"/>
        <end position="206"/>
    </location>
</feature>
<dbReference type="InterPro" id="IPR036366">
    <property type="entry name" value="PGBDSf"/>
</dbReference>
<dbReference type="Pfam" id="PF13365">
    <property type="entry name" value="Trypsin_2"/>
    <property type="match status" value="1"/>
</dbReference>
<evidence type="ECO:0000313" key="3">
    <source>
        <dbReference type="Proteomes" id="UP000003635"/>
    </source>
</evidence>
<dbReference type="SUPFAM" id="SSF50494">
    <property type="entry name" value="Trypsin-like serine proteases"/>
    <property type="match status" value="1"/>
</dbReference>
<dbReference type="Gene3D" id="1.10.101.10">
    <property type="entry name" value="PGBD-like superfamily/PGBD"/>
    <property type="match status" value="1"/>
</dbReference>
<dbReference type="eggNOG" id="COG3409">
    <property type="taxonomic scope" value="Bacteria"/>
</dbReference>
<evidence type="ECO:0000313" key="2">
    <source>
        <dbReference type="EMBL" id="EAR50015.1"/>
    </source>
</evidence>
<keyword evidence="3" id="KW-1185">Reference proteome</keyword>
<dbReference type="eggNOG" id="COG0265">
    <property type="taxonomic scope" value="Bacteria"/>
</dbReference>
<dbReference type="Pfam" id="PF01471">
    <property type="entry name" value="PG_binding_1"/>
    <property type="match status" value="1"/>
</dbReference>
<name>Q2CBE8_OCEGH</name>
<dbReference type="InterPro" id="IPR002477">
    <property type="entry name" value="Peptidoglycan-bd-like"/>
</dbReference>
<dbReference type="Gene3D" id="2.40.10.120">
    <property type="match status" value="1"/>
</dbReference>
<dbReference type="AlphaFoldDB" id="Q2CBE8"/>
<sequence>MMWPMSAAAQETVWVQLEAQRTLSGAQTAARGYSNRLENVAGFAIGGGFYAIALGPYTPDDAGIVVRQLKSERAIPADAYLVDGGNFRQQFWPVGTGAPTVAQPLPTRYGGPGGSTGETDAAEVAETPLPEDVAAIPEESLSEARQSEAALSRDEKMMLQVALEWAGHYDAAIDGLFGGGTRNAMSSWQAEKGYQRTGVLTTRQRAELVSDYNAILEGLDLQVVRDEETGIQMQIPTGAVAFERYDPPFAMFEPTDPATLPARVILISQRGDEDRFFGLYEILQTLEIVPPEGERSRSAREFRIDAVGDDFRTYVQASLEGGEIKGFMLVWPAGDEDRRTRVLANMRGSFARIDGVLDPAIAPPDESQSVNMVSGLELREPRLTRSGFYIDARGSVLTTLDATEGCSDILVEDRYGAEIAHTDAELGLAVLRPESALAPRRVAEFQSNVPRLKSEVAVAGYPYGGLLAAPAVTFGTLADIRGLAGEDQLNRLDLAAQPGDAGGPLLDAGGTVLGMLKPRDDNGSTVLPSGVSFAVDSDTIVASLREGGFAVSTTDRLERLPAETLTLRAADLTVLVSCW</sequence>
<dbReference type="Proteomes" id="UP000003635">
    <property type="component" value="Unassembled WGS sequence"/>
</dbReference>
<dbReference type="InterPro" id="IPR009003">
    <property type="entry name" value="Peptidase_S1_PA"/>
</dbReference>
<dbReference type="PANTHER" id="PTHR43019">
    <property type="entry name" value="SERINE ENDOPROTEASE DEGS"/>
    <property type="match status" value="1"/>
</dbReference>
<dbReference type="EMBL" id="AAOT01000039">
    <property type="protein sequence ID" value="EAR50015.1"/>
    <property type="molecule type" value="Genomic_DNA"/>
</dbReference>
<dbReference type="HOGENOM" id="CLU_481290_0_0_5"/>
<evidence type="ECO:0000259" key="1">
    <source>
        <dbReference type="Pfam" id="PF01471"/>
    </source>
</evidence>
<dbReference type="PANTHER" id="PTHR43019:SF23">
    <property type="entry name" value="PROTEASE DO-LIKE 5, CHLOROPLASTIC"/>
    <property type="match status" value="1"/>
</dbReference>
<dbReference type="STRING" id="314256.OG2516_07430"/>
<organism evidence="2 3">
    <name type="scientific">Oceanicola granulosus (strain ATCC BAA-861 / DSM 15982 / KCTC 12143 / HTCC2516)</name>
    <dbReference type="NCBI Taxonomy" id="314256"/>
    <lineage>
        <taxon>Bacteria</taxon>
        <taxon>Pseudomonadati</taxon>
        <taxon>Pseudomonadota</taxon>
        <taxon>Alphaproteobacteria</taxon>
        <taxon>Rhodobacterales</taxon>
        <taxon>Roseobacteraceae</taxon>
        <taxon>Oceanicola</taxon>
    </lineage>
</organism>
<dbReference type="SUPFAM" id="SSF47090">
    <property type="entry name" value="PGBD-like"/>
    <property type="match status" value="1"/>
</dbReference>
<dbReference type="InterPro" id="IPR036365">
    <property type="entry name" value="PGBD-like_sf"/>
</dbReference>
<protein>
    <submittedName>
        <fullName evidence="2">Peptidoglycan binding domain protein</fullName>
    </submittedName>
</protein>
<accession>Q2CBE8</accession>
<gene>
    <name evidence="2" type="ORF">OG2516_07430</name>
</gene>